<evidence type="ECO:0000256" key="1">
    <source>
        <dbReference type="SAM" id="Phobius"/>
    </source>
</evidence>
<dbReference type="InterPro" id="IPR007462">
    <property type="entry name" value="COV1-like"/>
</dbReference>
<proteinExistence type="predicted"/>
<dbReference type="PANTHER" id="PTHR31876">
    <property type="entry name" value="COV-LIKE PROTEIN 1"/>
    <property type="match status" value="1"/>
</dbReference>
<keyword evidence="3" id="KW-1185">Reference proteome</keyword>
<sequence>MDEQKKTLAKRIVQYFFQGVIVIAPIAVTIYFVFWLFSAVDSILPNLFGSVVPGEESTRHIPGLGILMMVIIMILIGWASSSFVISHLIDLLGATLERTPGVKLIYSSVKDFLKAFSGSKKKFDKPVLVNVDSTDVWRMGFITQNDASQFDLVDHVVVYVPFSYAISGMTFFVPKANIRMVSDSISSAEAMKFVISGGVTEMDKAE</sequence>
<dbReference type="RefSeq" id="WP_091398130.1">
    <property type="nucleotide sequence ID" value="NZ_FNQY01000011.1"/>
</dbReference>
<reference evidence="2 3" key="1">
    <citation type="submission" date="2016-10" db="EMBL/GenBank/DDBJ databases">
        <authorList>
            <person name="de Groot N.N."/>
        </authorList>
    </citation>
    <scope>NUCLEOTIDE SEQUENCE [LARGE SCALE GENOMIC DNA]</scope>
    <source>
        <strain evidence="2 3">Vu-144</strain>
    </source>
</reference>
<feature type="transmembrane region" description="Helical" evidence="1">
    <location>
        <begin position="12"/>
        <end position="40"/>
    </location>
</feature>
<keyword evidence="1" id="KW-0812">Transmembrane</keyword>
<dbReference type="Pfam" id="PF04367">
    <property type="entry name" value="DUF502"/>
    <property type="match status" value="1"/>
</dbReference>
<dbReference type="AlphaFoldDB" id="A0A1H3ZPH6"/>
<dbReference type="OrthoDB" id="9789516at2"/>
<protein>
    <submittedName>
        <fullName evidence="2">Uncharacterized membrane protein</fullName>
    </submittedName>
</protein>
<dbReference type="Proteomes" id="UP000199041">
    <property type="component" value="Unassembled WGS sequence"/>
</dbReference>
<dbReference type="EMBL" id="FNQY01000011">
    <property type="protein sequence ID" value="SEA25164.1"/>
    <property type="molecule type" value="Genomic_DNA"/>
</dbReference>
<keyword evidence="1" id="KW-0472">Membrane</keyword>
<organism evidence="2 3">
    <name type="scientific">Arachidicoccus rhizosphaerae</name>
    <dbReference type="NCBI Taxonomy" id="551991"/>
    <lineage>
        <taxon>Bacteria</taxon>
        <taxon>Pseudomonadati</taxon>
        <taxon>Bacteroidota</taxon>
        <taxon>Chitinophagia</taxon>
        <taxon>Chitinophagales</taxon>
        <taxon>Chitinophagaceae</taxon>
        <taxon>Arachidicoccus</taxon>
    </lineage>
</organism>
<accession>A0A1H3ZPH6</accession>
<evidence type="ECO:0000313" key="2">
    <source>
        <dbReference type="EMBL" id="SEA25164.1"/>
    </source>
</evidence>
<evidence type="ECO:0000313" key="3">
    <source>
        <dbReference type="Proteomes" id="UP000199041"/>
    </source>
</evidence>
<feature type="transmembrane region" description="Helical" evidence="1">
    <location>
        <begin position="60"/>
        <end position="79"/>
    </location>
</feature>
<dbReference type="PANTHER" id="PTHR31876:SF26">
    <property type="entry name" value="PROTEIN LIKE COV 2"/>
    <property type="match status" value="1"/>
</dbReference>
<dbReference type="STRING" id="551991.SAMN05192529_111139"/>
<keyword evidence="1" id="KW-1133">Transmembrane helix</keyword>
<name>A0A1H3ZPH6_9BACT</name>
<gene>
    <name evidence="2" type="ORF">SAMN05192529_111139</name>
</gene>